<dbReference type="AlphaFoldDB" id="A0A7W8D1M6"/>
<protein>
    <recommendedName>
        <fullName evidence="5 14">Pyruvate kinase</fullName>
        <ecNumber evidence="4 14">2.7.1.40</ecNumber>
    </recommendedName>
</protein>
<comment type="similarity">
    <text evidence="3 14">Belongs to the pyruvate kinase family.</text>
</comment>
<organism evidence="16 17">
    <name type="scientific">Faecalicoccus acidiformans</name>
    <dbReference type="NCBI Taxonomy" id="915173"/>
    <lineage>
        <taxon>Bacteria</taxon>
        <taxon>Bacillati</taxon>
        <taxon>Bacillota</taxon>
        <taxon>Erysipelotrichia</taxon>
        <taxon>Erysipelotrichales</taxon>
        <taxon>Erysipelotrichaceae</taxon>
        <taxon>Faecalicoccus</taxon>
    </lineage>
</organism>
<dbReference type="PANTHER" id="PTHR11817">
    <property type="entry name" value="PYRUVATE KINASE"/>
    <property type="match status" value="1"/>
</dbReference>
<dbReference type="RefSeq" id="WP_183376609.1">
    <property type="nucleotide sequence ID" value="NZ_JACHHD010000017.1"/>
</dbReference>
<dbReference type="InterPro" id="IPR001697">
    <property type="entry name" value="Pyr_Knase"/>
</dbReference>
<evidence type="ECO:0000256" key="7">
    <source>
        <dbReference type="ARBA" id="ARBA00022723"/>
    </source>
</evidence>
<dbReference type="EMBL" id="JACHHD010000017">
    <property type="protein sequence ID" value="MBB5185547.1"/>
    <property type="molecule type" value="Genomic_DNA"/>
</dbReference>
<evidence type="ECO:0000313" key="17">
    <source>
        <dbReference type="Proteomes" id="UP000521313"/>
    </source>
</evidence>
<evidence type="ECO:0000256" key="8">
    <source>
        <dbReference type="ARBA" id="ARBA00022741"/>
    </source>
</evidence>
<evidence type="ECO:0000313" key="16">
    <source>
        <dbReference type="EMBL" id="MBB5185547.1"/>
    </source>
</evidence>
<comment type="cofactor">
    <cofactor evidence="1">
        <name>K(+)</name>
        <dbReference type="ChEBI" id="CHEBI:29103"/>
    </cofactor>
</comment>
<comment type="caution">
    <text evidence="16">The sequence shown here is derived from an EMBL/GenBank/DDBJ whole genome shotgun (WGS) entry which is preliminary data.</text>
</comment>
<sequence>MKKLKIYGTLGPACQKAEVLENMFRTGMSGVRLNLSHTTLSQSKEILGQVFQAAQRCKIQPEILIDMIGPEIRTGKRERALILEKGKSYFLSQLRFPDFVKPYCIPGQHVLVDDGKMEIEILDNGQVQVLREGILESRKTVFFPGVQIDCPALTEQDVENLRVAKDYGVTGIMQPFVRGPRDLAHVKKVLDSFGLSLKVLAKIENQAGIDHLESLFPYCDEIVIARGDLGSSIGLCQLPRIQRRIEAACHKHHKPYMVVTEMLDSMQRQPTPTRAEVNDIYDAVIRGASSIMLTGETAKGKYPEEAMRYFCTIAKTALEDRRI</sequence>
<dbReference type="GO" id="GO:0030955">
    <property type="term" value="F:potassium ion binding"/>
    <property type="evidence" value="ECO:0007669"/>
    <property type="project" value="InterPro"/>
</dbReference>
<keyword evidence="13 16" id="KW-0670">Pyruvate</keyword>
<name>A0A7W8D1M6_9FIRM</name>
<keyword evidence="8" id="KW-0547">Nucleotide-binding</keyword>
<dbReference type="UniPathway" id="UPA00109">
    <property type="reaction ID" value="UER00188"/>
</dbReference>
<dbReference type="Gene3D" id="2.40.33.10">
    <property type="entry name" value="PK beta-barrel domain-like"/>
    <property type="match status" value="1"/>
</dbReference>
<evidence type="ECO:0000256" key="6">
    <source>
        <dbReference type="ARBA" id="ARBA00022679"/>
    </source>
</evidence>
<comment type="pathway">
    <text evidence="2 14">Carbohydrate degradation; glycolysis; pyruvate from D-glyceraldehyde 3-phosphate: step 5/5.</text>
</comment>
<dbReference type="EC" id="2.7.1.40" evidence="4 14"/>
<dbReference type="InterPro" id="IPR040442">
    <property type="entry name" value="Pyrv_kinase-like_dom_sf"/>
</dbReference>
<dbReference type="GO" id="GO:0004743">
    <property type="term" value="F:pyruvate kinase activity"/>
    <property type="evidence" value="ECO:0007669"/>
    <property type="project" value="UniProtKB-EC"/>
</dbReference>
<dbReference type="InterPro" id="IPR015813">
    <property type="entry name" value="Pyrv/PenolPyrv_kinase-like_dom"/>
</dbReference>
<keyword evidence="10" id="KW-0067">ATP-binding</keyword>
<evidence type="ECO:0000256" key="14">
    <source>
        <dbReference type="RuleBase" id="RU000504"/>
    </source>
</evidence>
<dbReference type="InterPro" id="IPR015793">
    <property type="entry name" value="Pyrv_Knase_brl"/>
</dbReference>
<dbReference type="SUPFAM" id="SSF51621">
    <property type="entry name" value="Phosphoenolpyruvate/pyruvate domain"/>
    <property type="match status" value="1"/>
</dbReference>
<dbReference type="InterPro" id="IPR015806">
    <property type="entry name" value="Pyrv_Knase_insert_dom_sf"/>
</dbReference>
<dbReference type="Proteomes" id="UP000521313">
    <property type="component" value="Unassembled WGS sequence"/>
</dbReference>
<evidence type="ECO:0000256" key="2">
    <source>
        <dbReference type="ARBA" id="ARBA00004997"/>
    </source>
</evidence>
<comment type="catalytic activity">
    <reaction evidence="14">
        <text>pyruvate + ATP = phosphoenolpyruvate + ADP + H(+)</text>
        <dbReference type="Rhea" id="RHEA:18157"/>
        <dbReference type="ChEBI" id="CHEBI:15361"/>
        <dbReference type="ChEBI" id="CHEBI:15378"/>
        <dbReference type="ChEBI" id="CHEBI:30616"/>
        <dbReference type="ChEBI" id="CHEBI:58702"/>
        <dbReference type="ChEBI" id="CHEBI:456216"/>
        <dbReference type="EC" id="2.7.1.40"/>
    </reaction>
</comment>
<feature type="domain" description="Pyruvate kinase barrel" evidence="15">
    <location>
        <begin position="1"/>
        <end position="306"/>
    </location>
</feature>
<dbReference type="InterPro" id="IPR011037">
    <property type="entry name" value="Pyrv_Knase-like_insert_dom_sf"/>
</dbReference>
<evidence type="ECO:0000256" key="5">
    <source>
        <dbReference type="ARBA" id="ARBA00018587"/>
    </source>
</evidence>
<evidence type="ECO:0000259" key="15">
    <source>
        <dbReference type="Pfam" id="PF00224"/>
    </source>
</evidence>
<keyword evidence="7" id="KW-0479">Metal-binding</keyword>
<proteinExistence type="inferred from homology"/>
<evidence type="ECO:0000256" key="13">
    <source>
        <dbReference type="ARBA" id="ARBA00023317"/>
    </source>
</evidence>
<dbReference type="GO" id="GO:0000287">
    <property type="term" value="F:magnesium ion binding"/>
    <property type="evidence" value="ECO:0007669"/>
    <property type="project" value="InterPro"/>
</dbReference>
<reference evidence="16 17" key="1">
    <citation type="submission" date="2020-08" db="EMBL/GenBank/DDBJ databases">
        <title>Genomic Encyclopedia of Type Strains, Phase IV (KMG-IV): sequencing the most valuable type-strain genomes for metagenomic binning, comparative biology and taxonomic classification.</title>
        <authorList>
            <person name="Goeker M."/>
        </authorList>
    </citation>
    <scope>NUCLEOTIDE SEQUENCE [LARGE SCALE GENOMIC DNA]</scope>
    <source>
        <strain evidence="16 17">DSM 26963</strain>
    </source>
</reference>
<evidence type="ECO:0000256" key="12">
    <source>
        <dbReference type="ARBA" id="ARBA00023152"/>
    </source>
</evidence>
<accession>A0A7W8D1M6</accession>
<dbReference type="PRINTS" id="PR01050">
    <property type="entry name" value="PYRUVTKNASE"/>
</dbReference>
<evidence type="ECO:0000256" key="3">
    <source>
        <dbReference type="ARBA" id="ARBA00008663"/>
    </source>
</evidence>
<evidence type="ECO:0000256" key="4">
    <source>
        <dbReference type="ARBA" id="ARBA00012142"/>
    </source>
</evidence>
<keyword evidence="12 14" id="KW-0324">Glycolysis</keyword>
<keyword evidence="11 14" id="KW-0460">Magnesium</keyword>
<dbReference type="Pfam" id="PF00224">
    <property type="entry name" value="PK"/>
    <property type="match status" value="1"/>
</dbReference>
<evidence type="ECO:0000256" key="11">
    <source>
        <dbReference type="ARBA" id="ARBA00022842"/>
    </source>
</evidence>
<evidence type="ECO:0000256" key="9">
    <source>
        <dbReference type="ARBA" id="ARBA00022777"/>
    </source>
</evidence>
<dbReference type="SUPFAM" id="SSF50800">
    <property type="entry name" value="PK beta-barrel domain-like"/>
    <property type="match status" value="1"/>
</dbReference>
<dbReference type="GO" id="GO:0016301">
    <property type="term" value="F:kinase activity"/>
    <property type="evidence" value="ECO:0007669"/>
    <property type="project" value="UniProtKB-KW"/>
</dbReference>
<evidence type="ECO:0000256" key="1">
    <source>
        <dbReference type="ARBA" id="ARBA00001958"/>
    </source>
</evidence>
<evidence type="ECO:0000256" key="10">
    <source>
        <dbReference type="ARBA" id="ARBA00022840"/>
    </source>
</evidence>
<dbReference type="GO" id="GO:0005524">
    <property type="term" value="F:ATP binding"/>
    <property type="evidence" value="ECO:0007669"/>
    <property type="project" value="UniProtKB-KW"/>
</dbReference>
<keyword evidence="6 14" id="KW-0808">Transferase</keyword>
<gene>
    <name evidence="16" type="ORF">HNQ43_001611</name>
</gene>
<dbReference type="Gene3D" id="3.20.20.60">
    <property type="entry name" value="Phosphoenolpyruvate-binding domains"/>
    <property type="match status" value="1"/>
</dbReference>
<keyword evidence="9 14" id="KW-0418">Kinase</keyword>